<dbReference type="Proteomes" id="UP000028999">
    <property type="component" value="Unassembled WGS sequence"/>
</dbReference>
<keyword evidence="3" id="KW-1185">Reference proteome</keyword>
<gene>
    <name evidence="2" type="primary">BnaC08g47200D</name>
    <name evidence="2" type="ORF">GSBRNA2T00013327001</name>
</gene>
<protein>
    <submittedName>
        <fullName evidence="2">BnaC08g47200D protein</fullName>
    </submittedName>
</protein>
<dbReference type="AlphaFoldDB" id="A0A078ISK5"/>
<evidence type="ECO:0000313" key="2">
    <source>
        <dbReference type="EMBL" id="CDY54080.1"/>
    </source>
</evidence>
<reference evidence="2 3" key="1">
    <citation type="journal article" date="2014" name="Science">
        <title>Plant genetics. Early allopolyploid evolution in the post-Neolithic Brassica napus oilseed genome.</title>
        <authorList>
            <person name="Chalhoub B."/>
            <person name="Denoeud F."/>
            <person name="Liu S."/>
            <person name="Parkin I.A."/>
            <person name="Tang H."/>
            <person name="Wang X."/>
            <person name="Chiquet J."/>
            <person name="Belcram H."/>
            <person name="Tong C."/>
            <person name="Samans B."/>
            <person name="Correa M."/>
            <person name="Da Silva C."/>
            <person name="Just J."/>
            <person name="Falentin C."/>
            <person name="Koh C.S."/>
            <person name="Le Clainche I."/>
            <person name="Bernard M."/>
            <person name="Bento P."/>
            <person name="Noel B."/>
            <person name="Labadie K."/>
            <person name="Alberti A."/>
            <person name="Charles M."/>
            <person name="Arnaud D."/>
            <person name="Guo H."/>
            <person name="Daviaud C."/>
            <person name="Alamery S."/>
            <person name="Jabbari K."/>
            <person name="Zhao M."/>
            <person name="Edger P.P."/>
            <person name="Chelaifa H."/>
            <person name="Tack D."/>
            <person name="Lassalle G."/>
            <person name="Mestiri I."/>
            <person name="Schnel N."/>
            <person name="Le Paslier M.C."/>
            <person name="Fan G."/>
            <person name="Renault V."/>
            <person name="Bayer P.E."/>
            <person name="Golicz A.A."/>
            <person name="Manoli S."/>
            <person name="Lee T.H."/>
            <person name="Thi V.H."/>
            <person name="Chalabi S."/>
            <person name="Hu Q."/>
            <person name="Fan C."/>
            <person name="Tollenaere R."/>
            <person name="Lu Y."/>
            <person name="Battail C."/>
            <person name="Shen J."/>
            <person name="Sidebottom C.H."/>
            <person name="Wang X."/>
            <person name="Canaguier A."/>
            <person name="Chauveau A."/>
            <person name="Berard A."/>
            <person name="Deniot G."/>
            <person name="Guan M."/>
            <person name="Liu Z."/>
            <person name="Sun F."/>
            <person name="Lim Y.P."/>
            <person name="Lyons E."/>
            <person name="Town C.D."/>
            <person name="Bancroft I."/>
            <person name="Wang X."/>
            <person name="Meng J."/>
            <person name="Ma J."/>
            <person name="Pires J.C."/>
            <person name="King G.J."/>
            <person name="Brunel D."/>
            <person name="Delourme R."/>
            <person name="Renard M."/>
            <person name="Aury J.M."/>
            <person name="Adams K.L."/>
            <person name="Batley J."/>
            <person name="Snowdon R.J."/>
            <person name="Tost J."/>
            <person name="Edwards D."/>
            <person name="Zhou Y."/>
            <person name="Hua W."/>
            <person name="Sharpe A.G."/>
            <person name="Paterson A.H."/>
            <person name="Guan C."/>
            <person name="Wincker P."/>
        </authorList>
    </citation>
    <scope>NUCLEOTIDE SEQUENCE [LARGE SCALE GENOMIC DNA]</scope>
    <source>
        <strain evidence="3">cv. Darmor-bzh</strain>
    </source>
</reference>
<proteinExistence type="predicted"/>
<dbReference type="EMBL" id="LK033275">
    <property type="protein sequence ID" value="CDY54080.1"/>
    <property type="molecule type" value="Genomic_DNA"/>
</dbReference>
<accession>A0A078ISK5</accession>
<dbReference type="Gramene" id="CDY54080">
    <property type="protein sequence ID" value="CDY54080"/>
    <property type="gene ID" value="GSBRNA2T00013327001"/>
</dbReference>
<feature type="region of interest" description="Disordered" evidence="1">
    <location>
        <begin position="83"/>
        <end position="123"/>
    </location>
</feature>
<name>A0A078ISK5_BRANA</name>
<feature type="compositionally biased region" description="Basic residues" evidence="1">
    <location>
        <begin position="98"/>
        <end position="109"/>
    </location>
</feature>
<feature type="compositionally biased region" description="Basic and acidic residues" evidence="1">
    <location>
        <begin position="110"/>
        <end position="123"/>
    </location>
</feature>
<dbReference type="STRING" id="3708.A0A078ISK5"/>
<organism evidence="2 3">
    <name type="scientific">Brassica napus</name>
    <name type="common">Rape</name>
    <dbReference type="NCBI Taxonomy" id="3708"/>
    <lineage>
        <taxon>Eukaryota</taxon>
        <taxon>Viridiplantae</taxon>
        <taxon>Streptophyta</taxon>
        <taxon>Embryophyta</taxon>
        <taxon>Tracheophyta</taxon>
        <taxon>Spermatophyta</taxon>
        <taxon>Magnoliopsida</taxon>
        <taxon>eudicotyledons</taxon>
        <taxon>Gunneridae</taxon>
        <taxon>Pentapetalae</taxon>
        <taxon>rosids</taxon>
        <taxon>malvids</taxon>
        <taxon>Brassicales</taxon>
        <taxon>Brassicaceae</taxon>
        <taxon>Brassiceae</taxon>
        <taxon>Brassica</taxon>
    </lineage>
</organism>
<evidence type="ECO:0000256" key="1">
    <source>
        <dbReference type="SAM" id="MobiDB-lite"/>
    </source>
</evidence>
<evidence type="ECO:0000313" key="3">
    <source>
        <dbReference type="Proteomes" id="UP000028999"/>
    </source>
</evidence>
<dbReference type="PaxDb" id="3708-A0A078ISK5"/>
<sequence length="123" mass="13623">MPPPSSLFFFYNTPPPSTFPNYNYSSISNIPAPPIVTPDPPNTTCLFPLFPTPSNSVSAISTGLQWLRNASFTTDLSVIDAAASTAPSLSESGDDKVKKKRDKKKKKRKRDSDEYYTKPTKDF</sequence>